<name>A0A0V0H3C6_SOLCH</name>
<dbReference type="EMBL" id="GEDG01026388">
    <property type="protein sequence ID" value="JAP14567.1"/>
    <property type="molecule type" value="Transcribed_RNA"/>
</dbReference>
<proteinExistence type="predicted"/>
<protein>
    <submittedName>
        <fullName evidence="1">Putative ovule protein</fullName>
    </submittedName>
</protein>
<dbReference type="AlphaFoldDB" id="A0A0V0H3C6"/>
<evidence type="ECO:0000313" key="1">
    <source>
        <dbReference type="EMBL" id="JAP14567.1"/>
    </source>
</evidence>
<organism evidence="1">
    <name type="scientific">Solanum chacoense</name>
    <name type="common">Chaco potato</name>
    <dbReference type="NCBI Taxonomy" id="4108"/>
    <lineage>
        <taxon>Eukaryota</taxon>
        <taxon>Viridiplantae</taxon>
        <taxon>Streptophyta</taxon>
        <taxon>Embryophyta</taxon>
        <taxon>Tracheophyta</taxon>
        <taxon>Spermatophyta</taxon>
        <taxon>Magnoliopsida</taxon>
        <taxon>eudicotyledons</taxon>
        <taxon>Gunneridae</taxon>
        <taxon>Pentapetalae</taxon>
        <taxon>asterids</taxon>
        <taxon>lamiids</taxon>
        <taxon>Solanales</taxon>
        <taxon>Solanaceae</taxon>
        <taxon>Solanoideae</taxon>
        <taxon>Solaneae</taxon>
        <taxon>Solanum</taxon>
    </lineage>
</organism>
<reference evidence="1" key="1">
    <citation type="submission" date="2015-12" db="EMBL/GenBank/DDBJ databases">
        <title>Gene expression during late stages of embryo sac development: a critical building block for successful pollen-pistil interactions.</title>
        <authorList>
            <person name="Liu Y."/>
            <person name="Joly V."/>
            <person name="Sabar M."/>
            <person name="Matton D.P."/>
        </authorList>
    </citation>
    <scope>NUCLEOTIDE SEQUENCE</scope>
</reference>
<accession>A0A0V0H3C6</accession>
<sequence>MLNTENSCTRLGYSSCLLLSSLIFSLFDQVKKKWELFLSIITRGKEKHEWWSFSQKTLKPHKTFVCNFVQITLGGEVMQSTRDRMKSTQVTSNKISP</sequence>